<evidence type="ECO:0000259" key="6">
    <source>
        <dbReference type="PROSITE" id="PS51192"/>
    </source>
</evidence>
<name>A0A1H6U6E8_9MICO</name>
<dbReference type="GO" id="GO:0003676">
    <property type="term" value="F:nucleic acid binding"/>
    <property type="evidence" value="ECO:0007669"/>
    <property type="project" value="InterPro"/>
</dbReference>
<dbReference type="CDD" id="cd18795">
    <property type="entry name" value="SF2_C_Ski2"/>
    <property type="match status" value="1"/>
</dbReference>
<evidence type="ECO:0000313" key="8">
    <source>
        <dbReference type="EMBL" id="SEI85177.1"/>
    </source>
</evidence>
<dbReference type="Pfam" id="PF00271">
    <property type="entry name" value="Helicase_C"/>
    <property type="match status" value="1"/>
</dbReference>
<dbReference type="InterPro" id="IPR001650">
    <property type="entry name" value="Helicase_C-like"/>
</dbReference>
<evidence type="ECO:0000256" key="1">
    <source>
        <dbReference type="ARBA" id="ARBA00022741"/>
    </source>
</evidence>
<dbReference type="Proteomes" id="UP000183315">
    <property type="component" value="Unassembled WGS sequence"/>
</dbReference>
<dbReference type="PROSITE" id="PS51194">
    <property type="entry name" value="HELICASE_CTER"/>
    <property type="match status" value="1"/>
</dbReference>
<dbReference type="SMART" id="SM01142">
    <property type="entry name" value="DSHCT"/>
    <property type="match status" value="1"/>
</dbReference>
<dbReference type="AlphaFoldDB" id="A0A1H6U6E8"/>
<evidence type="ECO:0000256" key="4">
    <source>
        <dbReference type="ARBA" id="ARBA00022840"/>
    </source>
</evidence>
<dbReference type="GO" id="GO:0070478">
    <property type="term" value="P:nuclear-transcribed mRNA catabolic process, 3'-5' exonucleolytic nonsense-mediated decay"/>
    <property type="evidence" value="ECO:0007669"/>
    <property type="project" value="TreeGrafter"/>
</dbReference>
<dbReference type="InterPro" id="IPR058621">
    <property type="entry name" value="SH3_HelY"/>
</dbReference>
<evidence type="ECO:0000259" key="7">
    <source>
        <dbReference type="PROSITE" id="PS51194"/>
    </source>
</evidence>
<dbReference type="RefSeq" id="WP_042212157.1">
    <property type="nucleotide sequence ID" value="NZ_BBLU01000001.1"/>
</dbReference>
<dbReference type="STRING" id="1043493.SAMN05421637_0188"/>
<dbReference type="PANTHER" id="PTHR12131">
    <property type="entry name" value="ATP-DEPENDENT RNA AND DNA HELICASE"/>
    <property type="match status" value="1"/>
</dbReference>
<dbReference type="Pfam" id="PF26090">
    <property type="entry name" value="SH3_HelY"/>
    <property type="match status" value="1"/>
</dbReference>
<keyword evidence="3 8" id="KW-0347">Helicase</keyword>
<dbReference type="Gene3D" id="3.40.50.300">
    <property type="entry name" value="P-loop containing nucleotide triphosphate hydrolases"/>
    <property type="match status" value="2"/>
</dbReference>
<dbReference type="GO" id="GO:0016787">
    <property type="term" value="F:hydrolase activity"/>
    <property type="evidence" value="ECO:0007669"/>
    <property type="project" value="UniProtKB-KW"/>
</dbReference>
<keyword evidence="1" id="KW-0547">Nucleotide-binding</keyword>
<accession>A0A1H6U6E8</accession>
<evidence type="ECO:0000313" key="9">
    <source>
        <dbReference type="Proteomes" id="UP000183315"/>
    </source>
</evidence>
<dbReference type="GO" id="GO:0004386">
    <property type="term" value="F:helicase activity"/>
    <property type="evidence" value="ECO:0007669"/>
    <property type="project" value="UniProtKB-KW"/>
</dbReference>
<feature type="domain" description="Helicase ATP-binding" evidence="6">
    <location>
        <begin position="39"/>
        <end position="197"/>
    </location>
</feature>
<dbReference type="InterPro" id="IPR003593">
    <property type="entry name" value="AAA+_ATPase"/>
</dbReference>
<evidence type="ECO:0000256" key="5">
    <source>
        <dbReference type="SAM" id="MobiDB-lite"/>
    </source>
</evidence>
<evidence type="ECO:0000256" key="2">
    <source>
        <dbReference type="ARBA" id="ARBA00022801"/>
    </source>
</evidence>
<dbReference type="eggNOG" id="COG4581">
    <property type="taxonomic scope" value="Bacteria"/>
</dbReference>
<dbReference type="Pfam" id="PF00270">
    <property type="entry name" value="DEAD"/>
    <property type="match status" value="1"/>
</dbReference>
<dbReference type="SUPFAM" id="SSF52540">
    <property type="entry name" value="P-loop containing nucleoside triphosphate hydrolases"/>
    <property type="match status" value="1"/>
</dbReference>
<dbReference type="InterPro" id="IPR027417">
    <property type="entry name" value="P-loop_NTPase"/>
</dbReference>
<dbReference type="GO" id="GO:0005524">
    <property type="term" value="F:ATP binding"/>
    <property type="evidence" value="ECO:0007669"/>
    <property type="project" value="UniProtKB-KW"/>
</dbReference>
<proteinExistence type="predicted"/>
<reference evidence="9" key="1">
    <citation type="submission" date="2016-10" db="EMBL/GenBank/DDBJ databases">
        <authorList>
            <person name="Varghese N."/>
        </authorList>
    </citation>
    <scope>NUCLEOTIDE SEQUENCE [LARGE SCALE GENOMIC DNA]</scope>
    <source>
        <strain evidence="9">DSM 24868</strain>
    </source>
</reference>
<keyword evidence="4" id="KW-0067">ATP-binding</keyword>
<dbReference type="InterPro" id="IPR050699">
    <property type="entry name" value="RNA-DNA_Helicase"/>
</dbReference>
<dbReference type="SMART" id="SM00490">
    <property type="entry name" value="HELICc"/>
    <property type="match status" value="1"/>
</dbReference>
<keyword evidence="2" id="KW-0378">Hydrolase</keyword>
<protein>
    <submittedName>
        <fullName evidence="8">ATP-dependent RNA helicase HelY</fullName>
    </submittedName>
</protein>
<dbReference type="InterPro" id="IPR014001">
    <property type="entry name" value="Helicase_ATP-bd"/>
</dbReference>
<feature type="domain" description="Helicase C-terminal" evidence="7">
    <location>
        <begin position="284"/>
        <end position="477"/>
    </location>
</feature>
<dbReference type="Pfam" id="PF08148">
    <property type="entry name" value="DSHCT"/>
    <property type="match status" value="1"/>
</dbReference>
<feature type="compositionally biased region" description="Basic residues" evidence="5">
    <location>
        <begin position="265"/>
        <end position="274"/>
    </location>
</feature>
<dbReference type="EMBL" id="FNZI01000001">
    <property type="protein sequence ID" value="SEI85177.1"/>
    <property type="molecule type" value="Genomic_DNA"/>
</dbReference>
<dbReference type="PANTHER" id="PTHR12131:SF1">
    <property type="entry name" value="ATP-DEPENDENT RNA HELICASE SUPV3L1, MITOCHONDRIAL-RELATED"/>
    <property type="match status" value="1"/>
</dbReference>
<organism evidence="8 9">
    <name type="scientific">Demequina mangrovi</name>
    <dbReference type="NCBI Taxonomy" id="1043493"/>
    <lineage>
        <taxon>Bacteria</taxon>
        <taxon>Bacillati</taxon>
        <taxon>Actinomycetota</taxon>
        <taxon>Actinomycetes</taxon>
        <taxon>Micrococcales</taxon>
        <taxon>Demequinaceae</taxon>
        <taxon>Demequina</taxon>
    </lineage>
</organism>
<dbReference type="SMART" id="SM00487">
    <property type="entry name" value="DEXDc"/>
    <property type="match status" value="1"/>
</dbReference>
<gene>
    <name evidence="8" type="ORF">SAMN05421637_0188</name>
</gene>
<dbReference type="SMART" id="SM00382">
    <property type="entry name" value="AAA"/>
    <property type="match status" value="1"/>
</dbReference>
<keyword evidence="9" id="KW-1185">Reference proteome</keyword>
<dbReference type="PROSITE" id="PS51192">
    <property type="entry name" value="HELICASE_ATP_BIND_1"/>
    <property type="match status" value="1"/>
</dbReference>
<dbReference type="OrthoDB" id="3229913at2"/>
<evidence type="ECO:0000256" key="3">
    <source>
        <dbReference type="ARBA" id="ARBA00022806"/>
    </source>
</evidence>
<dbReference type="InterPro" id="IPR012961">
    <property type="entry name" value="Ski2/MTR4_C"/>
</dbReference>
<dbReference type="Gene3D" id="1.10.3380.30">
    <property type="match status" value="1"/>
</dbReference>
<dbReference type="GO" id="GO:0055087">
    <property type="term" value="C:Ski complex"/>
    <property type="evidence" value="ECO:0007669"/>
    <property type="project" value="TreeGrafter"/>
</dbReference>
<feature type="region of interest" description="Disordered" evidence="5">
    <location>
        <begin position="248"/>
        <end position="274"/>
    </location>
</feature>
<sequence length="915" mass="100028">MTSPAERYAAARARARHSDLAEFEEGLSFPLDPFQREASEAVADGHSVLVAAPTGAGKTLVGEYAVRHAFRNGEKAFYTTPIKALSNQKFHDLERAYGAENVGLLTGDTTINPDADIVVMTTEVLRNMIYAGSSTIDRLGVVVLDEVHYLADRFRGSVWEEVIIHLPERTSIIALSATVSNAEEFGAWLREVRGDTRVVVSEHRPVPLWPHVLLREGIFDLYAPGVDPQEPGLTPRLNPELEAVAKRGRYDDGRGAGRGGGRPTRGGRRPAGRRAPPRFAVVDVLDRQGLLPAIVFVFSRAGCEDAADQVRAAGMSLTTEAERHEIADIVEQRCAAIPADDLSALGYGHWRDRLEAGIAAHHAGMIPLFKEVVEELFAAGLIKVVYATETLALGINMPARSVVLEKLVKWDGQGHKDLSAGEYTQLTGRAGRRGIDVEGHAVVVEHPGFDATQLGRLASRRTYPLVSSFQPTYNMAINLVAQLGITRAREVLEMSFAQYQADQSVVGKARKARELESTLHGYAEAAACDRGDFMEYAALRERLARLQKQASKAASRARQEATAASLAALRQGDVVRVGGGRRAGLAAVVVPDDHPVAPRPLVVTEHARVHRLAISELRHGLETVGAVKIPRRFDARNARSRRELAQLIEDARGSFELRRAKRRGPEAESTEAAELEVRRAMREHPCHQCPDREAHARWAERYHRALRDKDRVVGEIQRATGSIAKVFDRRLAILESLGYVEVVDGEPAITRDGDMMRRLYAENDIVIAEALRTGAWQGLHPAALAAAVSTLLYQGRREDEARAPHVPGGPSGVLGRALTDTVRLWSKVDDMQRERGLPDLPAPHWGIVGPIHGWAQGKGLDAVLRGSEIAPGDMVRWCKQVIDALDQIADVAPSASVRAAAVSAIRTMRRGVVAY</sequence>
<dbReference type="InterPro" id="IPR011545">
    <property type="entry name" value="DEAD/DEAH_box_helicase_dom"/>
</dbReference>